<comment type="caution">
    <text evidence="13">The sequence shown here is derived from an EMBL/GenBank/DDBJ whole genome shotgun (WGS) entry which is preliminary data.</text>
</comment>
<dbReference type="AlphaFoldDB" id="A0A953T6U8"/>
<evidence type="ECO:0000256" key="4">
    <source>
        <dbReference type="ARBA" id="ARBA00008378"/>
    </source>
</evidence>
<comment type="subcellular location">
    <subcellularLocation>
        <location evidence="3">Cytoplasm</location>
    </subcellularLocation>
</comment>
<dbReference type="SUPFAM" id="SSF53098">
    <property type="entry name" value="Ribonuclease H-like"/>
    <property type="match status" value="1"/>
</dbReference>
<comment type="similarity">
    <text evidence="4">Belongs to the RNase HII family. RnhC subfamily.</text>
</comment>
<evidence type="ECO:0000256" key="2">
    <source>
        <dbReference type="ARBA" id="ARBA00004065"/>
    </source>
</evidence>
<evidence type="ECO:0000313" key="14">
    <source>
        <dbReference type="Proteomes" id="UP000772186"/>
    </source>
</evidence>
<feature type="domain" description="RNase H type-2" evidence="12">
    <location>
        <begin position="15"/>
        <end position="241"/>
    </location>
</feature>
<dbReference type="Pfam" id="PF01351">
    <property type="entry name" value="RNase_HII"/>
    <property type="match status" value="1"/>
</dbReference>
<dbReference type="GO" id="GO:0032299">
    <property type="term" value="C:ribonuclease H2 complex"/>
    <property type="evidence" value="ECO:0007669"/>
    <property type="project" value="TreeGrafter"/>
</dbReference>
<dbReference type="Gene3D" id="3.30.420.10">
    <property type="entry name" value="Ribonuclease H-like superfamily/Ribonuclease H"/>
    <property type="match status" value="1"/>
</dbReference>
<name>A0A953T6U8_9MOLU</name>
<proteinExistence type="inferred from homology"/>
<dbReference type="InterPro" id="IPR036397">
    <property type="entry name" value="RNaseH_sf"/>
</dbReference>
<feature type="binding site" evidence="10">
    <location>
        <position position="22"/>
    </location>
    <ligand>
        <name>a divalent metal cation</name>
        <dbReference type="ChEBI" id="CHEBI:60240"/>
    </ligand>
</feature>
<keyword evidence="6 10" id="KW-0540">Nuclease</keyword>
<dbReference type="CDD" id="cd06590">
    <property type="entry name" value="RNase_HII_bacteria_HIII_like"/>
    <property type="match status" value="1"/>
</dbReference>
<dbReference type="InterPro" id="IPR012337">
    <property type="entry name" value="RNaseH-like_sf"/>
</dbReference>
<dbReference type="GO" id="GO:0003723">
    <property type="term" value="F:RNA binding"/>
    <property type="evidence" value="ECO:0007669"/>
    <property type="project" value="UniProtKB-UniRule"/>
</dbReference>
<evidence type="ECO:0000256" key="6">
    <source>
        <dbReference type="ARBA" id="ARBA00022722"/>
    </source>
</evidence>
<dbReference type="InterPro" id="IPR001352">
    <property type="entry name" value="RNase_HII/HIII"/>
</dbReference>
<sequence>MDFKDYDPSLLLNEKNIIGVDESGVGDYFGPLCASAVFIPLQNIEKVKELGIKDSKLITSSKKIKELANKLKNSGLIKYAISHLSPAGFNKLNNSYNTNVLKMFVHLSAINKVSESIDDIDYVFIDKYSNNNSIKKYYDTLIMNNWANFKPIKCDVILANKAESLSVAVAAASILARDFLIKKMDQMNNQYNVVFPLGAGNNVKVFAFNFFKKHNFDKELINNTCKKSFKMNFELLMGNDEKEEIKLF</sequence>
<evidence type="ECO:0000256" key="9">
    <source>
        <dbReference type="ARBA" id="ARBA00022801"/>
    </source>
</evidence>
<evidence type="ECO:0000313" key="13">
    <source>
        <dbReference type="EMBL" id="MBZ4195556.1"/>
    </source>
</evidence>
<comment type="function">
    <text evidence="2 11">Endonuclease that specifically degrades the RNA of RNA-DNA hybrids.</text>
</comment>
<dbReference type="GO" id="GO:0005737">
    <property type="term" value="C:cytoplasm"/>
    <property type="evidence" value="ECO:0007669"/>
    <property type="project" value="UniProtKB-SubCell"/>
</dbReference>
<keyword evidence="9 10" id="KW-0378">Hydrolase</keyword>
<feature type="binding site" evidence="10">
    <location>
        <position position="126"/>
    </location>
    <ligand>
        <name>a divalent metal cation</name>
        <dbReference type="ChEBI" id="CHEBI:60240"/>
    </ligand>
</feature>
<keyword evidence="5" id="KW-0963">Cytoplasm</keyword>
<evidence type="ECO:0000256" key="10">
    <source>
        <dbReference type="PROSITE-ProRule" id="PRU01319"/>
    </source>
</evidence>
<evidence type="ECO:0000256" key="5">
    <source>
        <dbReference type="ARBA" id="ARBA00022490"/>
    </source>
</evidence>
<evidence type="ECO:0000259" key="12">
    <source>
        <dbReference type="PROSITE" id="PS51975"/>
    </source>
</evidence>
<accession>A0A953T6U8</accession>
<evidence type="ECO:0000256" key="8">
    <source>
        <dbReference type="ARBA" id="ARBA00022759"/>
    </source>
</evidence>
<gene>
    <name evidence="13" type="ORF">LAD73_02410</name>
</gene>
<dbReference type="PANTHER" id="PTHR10954:SF23">
    <property type="entry name" value="RIBONUCLEASE"/>
    <property type="match status" value="1"/>
</dbReference>
<evidence type="ECO:0000256" key="1">
    <source>
        <dbReference type="ARBA" id="ARBA00000077"/>
    </source>
</evidence>
<dbReference type="RefSeq" id="WP_223644780.1">
    <property type="nucleotide sequence ID" value="NZ_JAIQBY010000027.1"/>
</dbReference>
<evidence type="ECO:0000256" key="11">
    <source>
        <dbReference type="RuleBase" id="RU003515"/>
    </source>
</evidence>
<dbReference type="PANTHER" id="PTHR10954">
    <property type="entry name" value="RIBONUCLEASE H2 SUBUNIT A"/>
    <property type="match status" value="1"/>
</dbReference>
<dbReference type="GO" id="GO:0006298">
    <property type="term" value="P:mismatch repair"/>
    <property type="evidence" value="ECO:0007669"/>
    <property type="project" value="TreeGrafter"/>
</dbReference>
<feature type="binding site" evidence="10">
    <location>
        <position position="21"/>
    </location>
    <ligand>
        <name>a divalent metal cation</name>
        <dbReference type="ChEBI" id="CHEBI:60240"/>
    </ligand>
</feature>
<comment type="cofactor">
    <cofactor evidence="10">
        <name>Mn(2+)</name>
        <dbReference type="ChEBI" id="CHEBI:29035"/>
    </cofactor>
    <cofactor evidence="10">
        <name>Mg(2+)</name>
        <dbReference type="ChEBI" id="CHEBI:18420"/>
    </cofactor>
    <text evidence="10">Manganese or magnesium. Binds 1 divalent metal ion per monomer in the absence of substrate. May bind a second metal ion after substrate binding.</text>
</comment>
<dbReference type="GO" id="GO:0046872">
    <property type="term" value="F:metal ion binding"/>
    <property type="evidence" value="ECO:0007669"/>
    <property type="project" value="UniProtKB-KW"/>
</dbReference>
<dbReference type="PROSITE" id="PS51975">
    <property type="entry name" value="RNASE_H_2"/>
    <property type="match status" value="1"/>
</dbReference>
<protein>
    <recommendedName>
        <fullName evidence="11">Ribonuclease</fullName>
        <ecNumber evidence="11">3.1.26.4</ecNumber>
    </recommendedName>
</protein>
<comment type="catalytic activity">
    <reaction evidence="1 10 11">
        <text>Endonucleolytic cleavage to 5'-phosphomonoester.</text>
        <dbReference type="EC" id="3.1.26.4"/>
    </reaction>
</comment>
<dbReference type="GO" id="GO:0043137">
    <property type="term" value="P:DNA replication, removal of RNA primer"/>
    <property type="evidence" value="ECO:0007669"/>
    <property type="project" value="TreeGrafter"/>
</dbReference>
<keyword evidence="7 10" id="KW-0479">Metal-binding</keyword>
<keyword evidence="14" id="KW-1185">Reference proteome</keyword>
<keyword evidence="8 10" id="KW-0255">Endonuclease</keyword>
<dbReference type="EC" id="3.1.26.4" evidence="11"/>
<dbReference type="InterPro" id="IPR024567">
    <property type="entry name" value="RNase_HII/HIII_dom"/>
</dbReference>
<evidence type="ECO:0000256" key="3">
    <source>
        <dbReference type="ARBA" id="ARBA00004496"/>
    </source>
</evidence>
<evidence type="ECO:0000256" key="7">
    <source>
        <dbReference type="ARBA" id="ARBA00022723"/>
    </source>
</evidence>
<dbReference type="EMBL" id="JAIQBY010000027">
    <property type="protein sequence ID" value="MBZ4195556.1"/>
    <property type="molecule type" value="Genomic_DNA"/>
</dbReference>
<dbReference type="Proteomes" id="UP000772186">
    <property type="component" value="Unassembled WGS sequence"/>
</dbReference>
<dbReference type="GO" id="GO:0004523">
    <property type="term" value="F:RNA-DNA hybrid ribonuclease activity"/>
    <property type="evidence" value="ECO:0007669"/>
    <property type="project" value="UniProtKB-UniRule"/>
</dbReference>
<organism evidence="13 14">
    <name type="scientific">Mycoplasma tauri</name>
    <dbReference type="NCBI Taxonomy" id="547987"/>
    <lineage>
        <taxon>Bacteria</taxon>
        <taxon>Bacillati</taxon>
        <taxon>Mycoplasmatota</taxon>
        <taxon>Mollicutes</taxon>
        <taxon>Mycoplasmataceae</taxon>
        <taxon>Mycoplasma</taxon>
    </lineage>
</organism>
<reference evidence="13 14" key="1">
    <citation type="submission" date="2021-09" db="EMBL/GenBank/DDBJ databases">
        <title>WGS of Mycoplasma sp. Zaradi2 strains.</title>
        <authorList>
            <person name="Spergser J."/>
        </authorList>
    </citation>
    <scope>NUCLEOTIDE SEQUENCE [LARGE SCALE GENOMIC DNA]</scope>
    <source>
        <strain evidence="13 14">1331</strain>
    </source>
</reference>